<dbReference type="OrthoDB" id="9804590at2"/>
<dbReference type="Pfam" id="PF05958">
    <property type="entry name" value="tRNA_U5-meth_tr"/>
    <property type="match status" value="1"/>
</dbReference>
<dbReference type="GO" id="GO:0070041">
    <property type="term" value="F:rRNA (uridine-C5-)-methyltransferase activity"/>
    <property type="evidence" value="ECO:0007669"/>
    <property type="project" value="TreeGrafter"/>
</dbReference>
<feature type="binding site" evidence="4">
    <location>
        <position position="289"/>
    </location>
    <ligand>
        <name>S-adenosyl-L-methionine</name>
        <dbReference type="ChEBI" id="CHEBI:59789"/>
    </ligand>
</feature>
<evidence type="ECO:0000256" key="1">
    <source>
        <dbReference type="ARBA" id="ARBA00022603"/>
    </source>
</evidence>
<evidence type="ECO:0000259" key="5">
    <source>
        <dbReference type="PROSITE" id="PS50926"/>
    </source>
</evidence>
<dbReference type="PROSITE" id="PS01231">
    <property type="entry name" value="TRMA_2"/>
    <property type="match status" value="1"/>
</dbReference>
<dbReference type="InterPro" id="IPR002792">
    <property type="entry name" value="TRAM_dom"/>
</dbReference>
<feature type="domain" description="TRAM" evidence="5">
    <location>
        <begin position="34"/>
        <end position="94"/>
    </location>
</feature>
<organism evidence="6 7">
    <name type="scientific">Propionibacterium cyclohexanicum</name>
    <dbReference type="NCBI Taxonomy" id="64702"/>
    <lineage>
        <taxon>Bacteria</taxon>
        <taxon>Bacillati</taxon>
        <taxon>Actinomycetota</taxon>
        <taxon>Actinomycetes</taxon>
        <taxon>Propionibacteriales</taxon>
        <taxon>Propionibacteriaceae</taxon>
        <taxon>Propionibacterium</taxon>
    </lineage>
</organism>
<dbReference type="AlphaFoldDB" id="A0A1H9QNW0"/>
<feature type="active site" description="Nucleophile" evidence="4">
    <location>
        <position position="377"/>
    </location>
</feature>
<dbReference type="SUPFAM" id="SSF50249">
    <property type="entry name" value="Nucleic acid-binding proteins"/>
    <property type="match status" value="1"/>
</dbReference>
<dbReference type="InterPro" id="IPR029063">
    <property type="entry name" value="SAM-dependent_MTases_sf"/>
</dbReference>
<sequence length="428" mass="46178">MGRWSRPAARGGVRRRQLEVGVRDHDAAQVSPGAQEVGDIVGPVEVGRVAHGGHFVARYEGRVIFVRHTLPGELVMVRLTEVGHARFWRGDAVEIRRAAPDRVDPPCRVPPECGGLEFQHIRLDAQRRLKAEVISEQLDRLAGLHREVVVEPVPGAASNGLDWRTRMRYLVRDGRAGMRAYRSNDFVELPPQGCLIADPRGPRGTELDVFARRAGRELLVTTAASGVSIMSEGRMLAGDLIVREQVGQRQFRVRADGFWQVHPGAAGTLSEAVLAAVEPRPAETALDLYCGVGVFAAALSDAGARVTGVELDGPAIRLAGTNVPEARFVAGRVERALGSLPGHCDLVVLDPPRSGAGRQVVAGIAARTPSRVAYVACDPAALARDLASFGARGYRVSTLRAFDMFPMTHHVECLAILERSTSRPGQPS</sequence>
<gene>
    <name evidence="6" type="ORF">SAMN05443377_10428</name>
</gene>
<evidence type="ECO:0000256" key="3">
    <source>
        <dbReference type="ARBA" id="ARBA00022691"/>
    </source>
</evidence>
<evidence type="ECO:0000256" key="4">
    <source>
        <dbReference type="PROSITE-ProRule" id="PRU01024"/>
    </source>
</evidence>
<keyword evidence="7" id="KW-1185">Reference proteome</keyword>
<dbReference type="InterPro" id="IPR030391">
    <property type="entry name" value="MeTrfase_TrmA_CS"/>
</dbReference>
<comment type="similarity">
    <text evidence="4">Belongs to the class I-like SAM-binding methyltransferase superfamily. RNA M5U methyltransferase family.</text>
</comment>
<dbReference type="GO" id="GO:0070475">
    <property type="term" value="P:rRNA base methylation"/>
    <property type="evidence" value="ECO:0007669"/>
    <property type="project" value="TreeGrafter"/>
</dbReference>
<evidence type="ECO:0000256" key="2">
    <source>
        <dbReference type="ARBA" id="ARBA00022679"/>
    </source>
</evidence>
<keyword evidence="3 4" id="KW-0949">S-adenosyl-L-methionine</keyword>
<dbReference type="STRING" id="64702.SAMN05443377_10428"/>
<dbReference type="Pfam" id="PF01938">
    <property type="entry name" value="TRAM"/>
    <property type="match status" value="1"/>
</dbReference>
<dbReference type="PROSITE" id="PS50926">
    <property type="entry name" value="TRAM"/>
    <property type="match status" value="1"/>
</dbReference>
<dbReference type="PANTHER" id="PTHR11061:SF30">
    <property type="entry name" value="TRNA (URACIL(54)-C(5))-METHYLTRANSFERASE"/>
    <property type="match status" value="1"/>
</dbReference>
<dbReference type="InterPro" id="IPR012340">
    <property type="entry name" value="NA-bd_OB-fold"/>
</dbReference>
<keyword evidence="2 4" id="KW-0808">Transferase</keyword>
<dbReference type="Gene3D" id="3.40.50.150">
    <property type="entry name" value="Vaccinia Virus protein VP39"/>
    <property type="match status" value="1"/>
</dbReference>
<keyword evidence="1 4" id="KW-0489">Methyltransferase</keyword>
<evidence type="ECO:0000313" key="7">
    <source>
        <dbReference type="Proteomes" id="UP000198815"/>
    </source>
</evidence>
<evidence type="ECO:0000313" key="6">
    <source>
        <dbReference type="EMBL" id="SER62128.1"/>
    </source>
</evidence>
<dbReference type="CDD" id="cd02440">
    <property type="entry name" value="AdoMet_MTases"/>
    <property type="match status" value="1"/>
</dbReference>
<feature type="binding site" evidence="4">
    <location>
        <position position="260"/>
    </location>
    <ligand>
        <name>S-adenosyl-L-methionine</name>
        <dbReference type="ChEBI" id="CHEBI:59789"/>
    </ligand>
</feature>
<dbReference type="PANTHER" id="PTHR11061">
    <property type="entry name" value="RNA M5U METHYLTRANSFERASE"/>
    <property type="match status" value="1"/>
</dbReference>
<accession>A0A1H9QNW0</accession>
<dbReference type="Proteomes" id="UP000198815">
    <property type="component" value="Unassembled WGS sequence"/>
</dbReference>
<protein>
    <submittedName>
        <fullName evidence="6">tRNA/tmRNA/rRNA uracil-C5-methylase, TrmA/RlmC/RlmD family</fullName>
    </submittedName>
</protein>
<dbReference type="SUPFAM" id="SSF53335">
    <property type="entry name" value="S-adenosyl-L-methionine-dependent methyltransferases"/>
    <property type="match status" value="1"/>
</dbReference>
<feature type="binding site" evidence="4">
    <location>
        <position position="310"/>
    </location>
    <ligand>
        <name>S-adenosyl-L-methionine</name>
        <dbReference type="ChEBI" id="CHEBI:59789"/>
    </ligand>
</feature>
<reference evidence="6 7" key="1">
    <citation type="submission" date="2016-10" db="EMBL/GenBank/DDBJ databases">
        <authorList>
            <person name="de Groot N.N."/>
        </authorList>
    </citation>
    <scope>NUCLEOTIDE SEQUENCE [LARGE SCALE GENOMIC DNA]</scope>
    <source>
        <strain evidence="6 7">DSM 16859</strain>
    </source>
</reference>
<proteinExistence type="inferred from homology"/>
<dbReference type="InterPro" id="IPR010280">
    <property type="entry name" value="U5_MeTrfase_fam"/>
</dbReference>
<dbReference type="PROSITE" id="PS51687">
    <property type="entry name" value="SAM_MT_RNA_M5U"/>
    <property type="match status" value="1"/>
</dbReference>
<dbReference type="EMBL" id="FOGZ01000004">
    <property type="protein sequence ID" value="SER62128.1"/>
    <property type="molecule type" value="Genomic_DNA"/>
</dbReference>
<dbReference type="Gene3D" id="2.40.50.140">
    <property type="entry name" value="Nucleic acid-binding proteins"/>
    <property type="match status" value="1"/>
</dbReference>
<feature type="binding site" evidence="4">
    <location>
        <position position="350"/>
    </location>
    <ligand>
        <name>S-adenosyl-L-methionine</name>
        <dbReference type="ChEBI" id="CHEBI:59789"/>
    </ligand>
</feature>
<name>A0A1H9QNW0_9ACTN</name>